<evidence type="ECO:0000313" key="2">
    <source>
        <dbReference type="Proteomes" id="UP000256373"/>
    </source>
</evidence>
<dbReference type="EMBL" id="QNUL01000019">
    <property type="protein sequence ID" value="REA58628.1"/>
    <property type="molecule type" value="Genomic_DNA"/>
</dbReference>
<name>A0A3D8Y6W1_9BACT</name>
<evidence type="ECO:0000313" key="1">
    <source>
        <dbReference type="EMBL" id="REA58628.1"/>
    </source>
</evidence>
<protein>
    <submittedName>
        <fullName evidence="1">Uncharacterized protein</fullName>
    </submittedName>
</protein>
<sequence length="83" mass="9248">MKISKVIAFVASVALLTSCEYQKYNHIGQKDVNETSTYVYGVSRDSLPAQMKQQYTAKPELETRVNAIREKLYSGATSAVAKQ</sequence>
<accession>A0A3D8Y6W1</accession>
<keyword evidence="2" id="KW-1185">Reference proteome</keyword>
<dbReference type="RefSeq" id="WP_115832687.1">
    <property type="nucleotide sequence ID" value="NZ_QNUL01000019.1"/>
</dbReference>
<reference evidence="1 2" key="1">
    <citation type="submission" date="2018-07" db="EMBL/GenBank/DDBJ databases">
        <title>Dyadobacter roseus sp. nov., isolated from rose rhizosphere soil.</title>
        <authorList>
            <person name="Chen L."/>
        </authorList>
    </citation>
    <scope>NUCLEOTIDE SEQUENCE [LARGE SCALE GENOMIC DNA]</scope>
    <source>
        <strain evidence="1 2">RS19</strain>
    </source>
</reference>
<gene>
    <name evidence="1" type="ORF">DSL64_19880</name>
</gene>
<dbReference type="AlphaFoldDB" id="A0A3D8Y6W1"/>
<organism evidence="1 2">
    <name type="scientific">Dyadobacter luteus</name>
    <dbReference type="NCBI Taxonomy" id="2259619"/>
    <lineage>
        <taxon>Bacteria</taxon>
        <taxon>Pseudomonadati</taxon>
        <taxon>Bacteroidota</taxon>
        <taxon>Cytophagia</taxon>
        <taxon>Cytophagales</taxon>
        <taxon>Spirosomataceae</taxon>
        <taxon>Dyadobacter</taxon>
    </lineage>
</organism>
<dbReference type="Proteomes" id="UP000256373">
    <property type="component" value="Unassembled WGS sequence"/>
</dbReference>
<proteinExistence type="predicted"/>
<dbReference type="PROSITE" id="PS51257">
    <property type="entry name" value="PROKAR_LIPOPROTEIN"/>
    <property type="match status" value="1"/>
</dbReference>
<dbReference type="OrthoDB" id="965885at2"/>
<comment type="caution">
    <text evidence="1">The sequence shown here is derived from an EMBL/GenBank/DDBJ whole genome shotgun (WGS) entry which is preliminary data.</text>
</comment>